<protein>
    <submittedName>
        <fullName evidence="3">Uncharacterized protein</fullName>
    </submittedName>
</protein>
<organism evidence="3 4">
    <name type="scientific">Brassica napus</name>
    <name type="common">Rape</name>
    <dbReference type="NCBI Taxonomy" id="3708"/>
    <lineage>
        <taxon>Eukaryota</taxon>
        <taxon>Viridiplantae</taxon>
        <taxon>Streptophyta</taxon>
        <taxon>Embryophyta</taxon>
        <taxon>Tracheophyta</taxon>
        <taxon>Spermatophyta</taxon>
        <taxon>Magnoliopsida</taxon>
        <taxon>eudicotyledons</taxon>
        <taxon>Gunneridae</taxon>
        <taxon>Pentapetalae</taxon>
        <taxon>rosids</taxon>
        <taxon>malvids</taxon>
        <taxon>Brassicales</taxon>
        <taxon>Brassicaceae</taxon>
        <taxon>Brassiceae</taxon>
        <taxon>Brassica</taxon>
    </lineage>
</organism>
<name>A0ABQ8C553_BRANA</name>
<feature type="region of interest" description="Disordered" evidence="1">
    <location>
        <begin position="304"/>
        <end position="383"/>
    </location>
</feature>
<feature type="region of interest" description="Disordered" evidence="1">
    <location>
        <begin position="1089"/>
        <end position="1112"/>
    </location>
</feature>
<feature type="transmembrane region" description="Helical" evidence="2">
    <location>
        <begin position="48"/>
        <end position="68"/>
    </location>
</feature>
<evidence type="ECO:0000256" key="1">
    <source>
        <dbReference type="SAM" id="MobiDB-lite"/>
    </source>
</evidence>
<gene>
    <name evidence="3" type="ORF">HID58_035193</name>
</gene>
<sequence length="1651" mass="184894">MCILCVIQKWSRQVATMLPWFVIPLIGLWALSQLLPPAFRFEITSPRLACVFVLLVTLFWYEVLMPQLSTWRVRRNARLRERARLEAIELQKLKKNATRRCRNCSTPYRDQNPGGGKFMCSYCGHISKRPVLDMPGGGKILNGKGWSEHGCLNRQEWCESSTLSTFDGDESCLVEKSYPGGVGFACRLLSSLFMSIRWLWRKIFRFSSVDDSSLDPEQRRLLAKQGENGNNYHESRVEKARRKAEEKRQARLEKELSEEEERKQREEVARLVEERRKLRDEKTEAEKCNKVLLAAKEKIIKEAEKKRQERRKERDKASSKSSSDGEEHNKRTGKETEQKRNVDKNDHLEHDRHSHDRGSNMERRHEHGVENNATSNGTKSGGRYFDRVKGTFLSSSKAFSDSRLFGRGVTTSATIAKETKPIGSTDNSHTSAHTNSHTNANHAVVSEPKPTREPRKAWHQLFARSTSVPVSPNVSTISRPSTKPQQAAQSSLISSQVSAIRTFDNPISFGLPSPFIIPVYSSGSTTSSIGFSPPTEIVLPQPGEDEHFEDPCYVPDPISLLGPVSESLDLRTGYETGIGKHHSMKNTPTREISKPSPIESPLSKSRAADEKQANDGSWQMWKSPLGQNSLGLVSGSAKWIIPSETTRSTEESHHIASSLFAKEDAYSHRDSPESDHQNSVFSPITSNHDPWSQNMFFPALSGTESPFSCSTQTESTLLNNRSPTGSAQNNPFEHPSPNHWLKKVKGLKDGTGKQFVAAGEVENHQEDVQSENVDSHEFSTTADVSGLPEAEQANFDGGGGAAENQWSNLVKGEIHLLLRCYMWGPTLTRIPTRFVPYFTFVPSFYHFFSFSSSSSQIFFSHLGFRRWQKSKEVIQHEFDRNREGCIRTSTSSTSSPISKLSFFLLPTFCFNVVSSGCNHAALVCYTFDWTVGSLSASSTCFSFRDYFPEACLCVCATGYSLLVLMPQLSTWRVRRNARLRERARLEAIELQKLKKNATRRCRNCSTPYRDQNPGGGKFMCSYCGHISKRPVLDMPGTLSNRSSYWRTNGGDTFDGDENCLVENSWLWRKIFRFSSVDDSSLDPEQRRLLAKQGENGSSYHESRIEKARRKAEEKRQARLEKELSEEEERKQREEVARLVEERRKLRDEAEKCSKVVLAAKEKIIKEAEKKRQERRKERDKASSKCSSDGKEHDKKTGKETAQKRSVDKNDHLEHDRGSNMEKRYGHGVENNATSNDTKSGGRYFDRMKGTILSSSKAFSDSRLFGRGVTTSATSAKENKPIGSADNFHASAHTNPPELVAVKSFLNEVETNANRSVVTEPMPTREPRKAWHQLFARSTSVPVSSSVSTISRPSTKPQEASQTSHVSSQVSSIRTFDNPISFGLPSPFAIPVCSSGSTTCSLGFSPPTEIAFAQPGEDEHFEDPCYVPDPISLLGPVSKSLDLRAGYETGIGLAKHRAMKNSPTCEISKPSPIESPLSKSRAADEKQANDGSWQMWKSPLGQTGLGLVGGSANWIIPSETARANEESGMHHVPHHITSSLFAKEDAYSHRDSPESDHQNSVFSPITGGPSNHDPWSQNMFFPALSGTESPFSYSVQTESILLNSAAEYRSPTGSAQDNPFEHPSPNHWLKAQGMGLGSNMLRQVKLRTTKKM</sequence>
<feature type="compositionally biased region" description="Basic and acidic residues" evidence="1">
    <location>
        <begin position="1169"/>
        <end position="1226"/>
    </location>
</feature>
<feature type="region of interest" description="Disordered" evidence="1">
    <location>
        <begin position="1169"/>
        <end position="1242"/>
    </location>
</feature>
<proteinExistence type="predicted"/>
<feature type="transmembrane region" description="Helical" evidence="2">
    <location>
        <begin position="17"/>
        <end position="36"/>
    </location>
</feature>
<feature type="region of interest" description="Disordered" evidence="1">
    <location>
        <begin position="222"/>
        <end position="245"/>
    </location>
</feature>
<feature type="region of interest" description="Disordered" evidence="1">
    <location>
        <begin position="1461"/>
        <end position="1495"/>
    </location>
</feature>
<dbReference type="PANTHER" id="PTHR38709:SF1">
    <property type="entry name" value="DREBRIN"/>
    <property type="match status" value="1"/>
</dbReference>
<dbReference type="EMBL" id="JAGKQM010000009">
    <property type="protein sequence ID" value="KAH0911872.1"/>
    <property type="molecule type" value="Genomic_DNA"/>
</dbReference>
<keyword evidence="2" id="KW-1133">Transmembrane helix</keyword>
<keyword evidence="2" id="KW-0472">Membrane</keyword>
<feature type="region of interest" description="Disordered" evidence="1">
    <location>
        <begin position="420"/>
        <end position="451"/>
    </location>
</feature>
<evidence type="ECO:0000256" key="2">
    <source>
        <dbReference type="SAM" id="Phobius"/>
    </source>
</evidence>
<feature type="compositionally biased region" description="Basic and acidic residues" evidence="1">
    <location>
        <begin position="1100"/>
        <end position="1112"/>
    </location>
</feature>
<feature type="compositionally biased region" description="Basic and acidic residues" evidence="1">
    <location>
        <begin position="1543"/>
        <end position="1556"/>
    </location>
</feature>
<reference evidence="3 4" key="1">
    <citation type="submission" date="2021-05" db="EMBL/GenBank/DDBJ databases">
        <title>Genome Assembly of Synthetic Allotetraploid Brassica napus Reveals Homoeologous Exchanges between Subgenomes.</title>
        <authorList>
            <person name="Davis J.T."/>
        </authorList>
    </citation>
    <scope>NUCLEOTIDE SEQUENCE [LARGE SCALE GENOMIC DNA]</scope>
    <source>
        <strain evidence="4">cv. Da-Ae</strain>
        <tissue evidence="3">Seedling</tissue>
    </source>
</reference>
<feature type="compositionally biased region" description="Basic and acidic residues" evidence="1">
    <location>
        <begin position="663"/>
        <end position="676"/>
    </location>
</feature>
<dbReference type="PANTHER" id="PTHR38709">
    <property type="entry name" value="SI:CH73-193C12.2-RELATED"/>
    <property type="match status" value="1"/>
</dbReference>
<feature type="region of interest" description="Disordered" evidence="1">
    <location>
        <begin position="663"/>
        <end position="682"/>
    </location>
</feature>
<comment type="caution">
    <text evidence="3">The sequence shown here is derived from an EMBL/GenBank/DDBJ whole genome shotgun (WGS) entry which is preliminary data.</text>
</comment>
<dbReference type="Proteomes" id="UP000824890">
    <property type="component" value="Unassembled WGS sequence"/>
</dbReference>
<evidence type="ECO:0000313" key="3">
    <source>
        <dbReference type="EMBL" id="KAH0911872.1"/>
    </source>
</evidence>
<feature type="region of interest" description="Disordered" evidence="1">
    <location>
        <begin position="576"/>
        <end position="622"/>
    </location>
</feature>
<feature type="region of interest" description="Disordered" evidence="1">
    <location>
        <begin position="1344"/>
        <end position="1367"/>
    </location>
</feature>
<accession>A0ABQ8C553</accession>
<feature type="compositionally biased region" description="Basic and acidic residues" evidence="1">
    <location>
        <begin position="304"/>
        <end position="369"/>
    </location>
</feature>
<feature type="region of interest" description="Disordered" evidence="1">
    <location>
        <begin position="1271"/>
        <end position="1290"/>
    </location>
</feature>
<dbReference type="CDD" id="cd22265">
    <property type="entry name" value="UDM1_RNF168"/>
    <property type="match status" value="1"/>
</dbReference>
<feature type="region of interest" description="Disordered" evidence="1">
    <location>
        <begin position="1543"/>
        <end position="1573"/>
    </location>
</feature>
<keyword evidence="2" id="KW-0812">Transmembrane</keyword>
<keyword evidence="4" id="KW-1185">Reference proteome</keyword>
<feature type="compositionally biased region" description="Polar residues" evidence="1">
    <location>
        <begin position="422"/>
        <end position="441"/>
    </location>
</feature>
<evidence type="ECO:0000313" key="4">
    <source>
        <dbReference type="Proteomes" id="UP000824890"/>
    </source>
</evidence>
<feature type="compositionally biased region" description="Basic and acidic residues" evidence="1">
    <location>
        <begin position="233"/>
        <end position="245"/>
    </location>
</feature>